<feature type="domain" description="C-type lectin" evidence="4">
    <location>
        <begin position="802"/>
        <end position="917"/>
    </location>
</feature>
<feature type="domain" description="HYR" evidence="5">
    <location>
        <begin position="2153"/>
        <end position="2236"/>
    </location>
</feature>
<keyword evidence="2" id="KW-0677">Repeat</keyword>
<feature type="domain" description="HYR" evidence="5">
    <location>
        <begin position="295"/>
        <end position="373"/>
    </location>
</feature>
<dbReference type="InterPro" id="IPR012334">
    <property type="entry name" value="Pectin_lyas_fold"/>
</dbReference>
<feature type="signal peptide" evidence="3">
    <location>
        <begin position="1"/>
        <end position="18"/>
    </location>
</feature>
<gene>
    <name evidence="6" type="ORF">G5B37_05405</name>
</gene>
<dbReference type="Gene3D" id="2.160.20.10">
    <property type="entry name" value="Single-stranded right-handed beta-helix, Pectin lyase-like"/>
    <property type="match status" value="1"/>
</dbReference>
<dbReference type="NCBIfam" id="TIGR04183">
    <property type="entry name" value="Por_Secre_tail"/>
    <property type="match status" value="1"/>
</dbReference>
<dbReference type="Pfam" id="PF00059">
    <property type="entry name" value="Lectin_C"/>
    <property type="match status" value="2"/>
</dbReference>
<dbReference type="InterPro" id="IPR059226">
    <property type="entry name" value="Choice_anch_Q_dom"/>
</dbReference>
<feature type="domain" description="HYR" evidence="5">
    <location>
        <begin position="1331"/>
        <end position="1428"/>
    </location>
</feature>
<dbReference type="NCBIfam" id="NF041518">
    <property type="entry name" value="choice_anch_Q"/>
    <property type="match status" value="1"/>
</dbReference>
<name>A0A6G6GKE1_9FLAO</name>
<keyword evidence="1 3" id="KW-0732">Signal</keyword>
<dbReference type="InterPro" id="IPR013783">
    <property type="entry name" value="Ig-like_fold"/>
</dbReference>
<feature type="domain" description="C-type lectin" evidence="4">
    <location>
        <begin position="1287"/>
        <end position="1367"/>
    </location>
</feature>
<dbReference type="Gene3D" id="3.10.100.10">
    <property type="entry name" value="Mannose-Binding Protein A, subunit A"/>
    <property type="match status" value="2"/>
</dbReference>
<dbReference type="SMART" id="SM00034">
    <property type="entry name" value="CLECT"/>
    <property type="match status" value="2"/>
</dbReference>
<feature type="chain" id="PRO_5026329054" evidence="3">
    <location>
        <begin position="19"/>
        <end position="2324"/>
    </location>
</feature>
<dbReference type="RefSeq" id="WP_164679049.1">
    <property type="nucleotide sequence ID" value="NZ_CP049057.1"/>
</dbReference>
<dbReference type="PROSITE" id="PS50041">
    <property type="entry name" value="C_TYPE_LECTIN_2"/>
    <property type="match status" value="2"/>
</dbReference>
<dbReference type="InterPro" id="IPR016186">
    <property type="entry name" value="C-type_lectin-like/link_sf"/>
</dbReference>
<dbReference type="InterPro" id="IPR011050">
    <property type="entry name" value="Pectin_lyase_fold/virulence"/>
</dbReference>
<feature type="domain" description="HYR" evidence="5">
    <location>
        <begin position="1118"/>
        <end position="1214"/>
    </location>
</feature>
<dbReference type="Proteomes" id="UP000505306">
    <property type="component" value="Chromosome"/>
</dbReference>
<feature type="domain" description="HYR" evidence="5">
    <location>
        <begin position="864"/>
        <end position="963"/>
    </location>
</feature>
<dbReference type="SUPFAM" id="SSF56436">
    <property type="entry name" value="C-type lectin-like"/>
    <property type="match status" value="2"/>
</dbReference>
<dbReference type="InterPro" id="IPR003410">
    <property type="entry name" value="HYR_dom"/>
</dbReference>
<dbReference type="InterPro" id="IPR006626">
    <property type="entry name" value="PbH1"/>
</dbReference>
<evidence type="ECO:0000259" key="5">
    <source>
        <dbReference type="PROSITE" id="PS50825"/>
    </source>
</evidence>
<reference evidence="6 7" key="1">
    <citation type="submission" date="2020-02" db="EMBL/GenBank/DDBJ databases">
        <title>Complete genome sequence of Flavobacteriaceae bacterium.</title>
        <authorList>
            <person name="Kim S.-J."/>
            <person name="Kim Y.-S."/>
            <person name="Kim K.-H."/>
        </authorList>
    </citation>
    <scope>NUCLEOTIDE SEQUENCE [LARGE SCALE GENOMIC DNA]</scope>
    <source>
        <strain evidence="6 7">RR4-40</strain>
    </source>
</reference>
<evidence type="ECO:0000313" key="7">
    <source>
        <dbReference type="Proteomes" id="UP000505306"/>
    </source>
</evidence>
<dbReference type="KEGG" id="mgel:G5B37_05405"/>
<feature type="domain" description="HYR" evidence="5">
    <location>
        <begin position="1670"/>
        <end position="1752"/>
    </location>
</feature>
<dbReference type="EMBL" id="CP049057">
    <property type="protein sequence ID" value="QIE59018.1"/>
    <property type="molecule type" value="Genomic_DNA"/>
</dbReference>
<dbReference type="SUPFAM" id="SSF51126">
    <property type="entry name" value="Pectin lyase-like"/>
    <property type="match status" value="1"/>
</dbReference>
<keyword evidence="7" id="KW-1185">Reference proteome</keyword>
<dbReference type="SMART" id="SM00710">
    <property type="entry name" value="PbH1"/>
    <property type="match status" value="6"/>
</dbReference>
<dbReference type="InterPro" id="IPR001304">
    <property type="entry name" value="C-type_lectin-like"/>
</dbReference>
<evidence type="ECO:0000256" key="1">
    <source>
        <dbReference type="ARBA" id="ARBA00022729"/>
    </source>
</evidence>
<feature type="domain" description="HYR" evidence="5">
    <location>
        <begin position="1508"/>
        <end position="1590"/>
    </location>
</feature>
<dbReference type="Gene3D" id="2.60.40.10">
    <property type="entry name" value="Immunoglobulins"/>
    <property type="match status" value="2"/>
</dbReference>
<evidence type="ECO:0000256" key="2">
    <source>
        <dbReference type="ARBA" id="ARBA00022737"/>
    </source>
</evidence>
<dbReference type="InterPro" id="IPR026444">
    <property type="entry name" value="Secre_tail"/>
</dbReference>
<accession>A0A6G6GKE1</accession>
<dbReference type="Pfam" id="PF02494">
    <property type="entry name" value="HYR"/>
    <property type="match status" value="6"/>
</dbReference>
<sequence>MKHIYLLCLMAISTAICTSQETNSLTTFPSASSSKNIENPLLQKQVFANQPYKRNPAVGADITKMAQSRTSNLAPSKAQTITPMAVQTFGSRTTNPDGCDLLSDQWDTPTPTPTAYGFGGGWISGVPDPANLVNPTDLKGVYERYPSSNPGVEQIGGLQIGLGSLIDTDGDMTFQISLYDDNGSGAPGALLGSTAGFSPTTLGVPGGGSFGVYNLTFTTPLIPTTAQYHAAVEIFAGDADDQLVVITSCLGPPGCTVAEGEADASNHIFTSGFGFENLLNVYGADFDVYIIPFLADVENPVISCPADITGDASLNPISYTVPTATDDCTVSVSQTAGLPSGSNFPLGTTTNTFVATDSSGNTDTCSFTVNLSFDCASISGTIVYVDQNATGANDGSSWANALTDIQDAIIAINDCPALDTIYIAEGTYLPTATTDRTISFEIPGNTDVYGGFSPSNGAIDLATRDFNTYPTILSGDIGVPATSADNSYHVVSMVSAGTTILLDGLRVVDGNANGGGTNDLGGGIYATNAQQQITIINCTITNNAASESGGGLYVSGAVNVAIINSVLNFNTSDNLGGGFTIVNSNIRTENVLIHDNTAVTGGGLNFQTNTSVFDLYLIGTTFTQNNASTNGSALYINNTGDVNYNLINDIFWNNGSESIGLLNLAMITEFGSNSLFESGGFVGTCCLFDVDPLFTNPAAFDFTLQPGSPVIDIGTNGDVMQATDLNGNTRILDGDGNGTATVDFGAFEGPAIPDTTPPVITCPADINGDCAINPITYPFPTATDNIGVTPATPAGFQFLGSKNGKSYYLSDGSLDGPNSFADAIAQGGNVAAIVDEETKLLINQSVEAIAPGITYYIGLNDVTTEGTFEWQSGVPFVYENWLVGEPNGGATENYVWMRPDGFWIDISAGFGARYILELTGGIEQTAGLPSGFNFPVGTTTNTFVATDTSGNTDTCSFTVTITDSAPPTIVCPADITTVNDPSLCGAYVDYPFPIPNEDCNQTNPKRLAQMDEIINFALDCLSTPSSHARVYNLVAEGVTNDYFINNIAVGIFSADPTENLTVNIYLGDQLPNGITSYPAPLDNVIPPYATNTVALPAASGILDVPFNVFIPATATIIIEVQTPASTDFIMGYHSDNVSETAVGYISCGGVFGPSTVYPPIIAIDGSEYLNQTTIQTAGLSPNSLFPIGTTTNTFVVTDANGNTDTCSFNITVDDTEDPVISCPVDITVDNDLGACGATVDYTVLASENCAVIELPGFDFIGFSNKKIYYLSQNNFLPLDAFADAIANGGFVASIESAEMNAFFEANIQGKNLEPYPLFGFNDVVTEGTFEWHNGEPVTYTNWTAGQPNNSGGNQDYMYTLAGGEWDDWDDTSFAFKYVLEIENSTLLTQTSGLAAGSEFPVGTTTNTFTYTDPSGNIGTCSFDVTVNDIEAPVAVCQNITIQLDATGNATIVATDVDGGSTDNCAVTDFQISQDTFSCADLGTPVNITLTVFDDALNSDSCTAVVTVEDVTAPSITCPADQTEDFDANCEFTLPDYTGLATTADTCDTTPSVTQSPSPGTVITTDTIITLTATDASSNSDSCTFNVILVDVIPPTITCPGDQTEDFDINCEFTLPDYTGLATVSDGCDPNPIVTQSPIAGTIITATTQITLFAEDASGNINSCVFDVIPVDVTAPTITCPADQTEDLNANCEFTLPDYTGLATVTDACDAAPTVMQSPAPGTVITSDTVITLTTSDASGNSDSCMFNVVLIDTTPPTAVCQAFTAQLDATGIAMITAVDIDGGSTDNCSVASMSVSPNTFTCANVGIQTVTLTVTDTAGNMSTCNATVTVEDTIPPTAVCQDISVSLGTENSVTILPSDVDGGSSDNCSIASISVSQTTFTCDDIGSNTVTVTYTDVNGNSSSCTAIVTISEDTAPMAICQDFTAQLDATGTATVLPTDVDGGSTDNCEIASITLSQDTFDCNDIGENSIVVTVTDTSGNSATCTSIITVEDNVVPDAICQDITIQLDAAGMATIVAQDVNGGSFDACGIHDISIDIDTFDCSNVGPNDVTLTVTDVNGNVSSCIAIVTVVEENATPVAVCQNITVPLSADGTATITPEAINAGSTGAGCFNGLTLDIDTFDCSDVGTPITVTLTVTNGNGTTDSCTAIVNVVDTLDPVITCPDDMTVTSSGPYVLPDFVALGDVTVNDNCDDLATIEQDPVAGTLLEQGEYLITFTAADPSGNMVSCFFRLTVDDILGISEENDISSLSLYPIPATDFINLSNPNNIPLKKIQLYDVTGRLIKSFKADNSDNRRMDVSELASATYLMVIIGESEQLTKQFIKE</sequence>
<evidence type="ECO:0000256" key="3">
    <source>
        <dbReference type="SAM" id="SignalP"/>
    </source>
</evidence>
<dbReference type="PANTHER" id="PTHR46343">
    <property type="entry name" value="HYR DOMAIN-CONTAINING PROTEIN"/>
    <property type="match status" value="1"/>
</dbReference>
<dbReference type="PROSITE" id="PS50825">
    <property type="entry name" value="HYR"/>
    <property type="match status" value="7"/>
</dbReference>
<organism evidence="6 7">
    <name type="scientific">Rasiella rasia</name>
    <dbReference type="NCBI Taxonomy" id="2744027"/>
    <lineage>
        <taxon>Bacteria</taxon>
        <taxon>Pseudomonadati</taxon>
        <taxon>Bacteroidota</taxon>
        <taxon>Flavobacteriia</taxon>
        <taxon>Flavobacteriales</taxon>
        <taxon>Flavobacteriaceae</taxon>
        <taxon>Rasiella</taxon>
    </lineage>
</organism>
<dbReference type="InterPro" id="IPR016187">
    <property type="entry name" value="CTDL_fold"/>
</dbReference>
<evidence type="ECO:0000313" key="6">
    <source>
        <dbReference type="EMBL" id="QIE59018.1"/>
    </source>
</evidence>
<protein>
    <submittedName>
        <fullName evidence="6">HYR domain-containing protein</fullName>
    </submittedName>
</protein>
<evidence type="ECO:0000259" key="4">
    <source>
        <dbReference type="PROSITE" id="PS50041"/>
    </source>
</evidence>
<proteinExistence type="predicted"/>
<dbReference type="InterPro" id="IPR043555">
    <property type="entry name" value="SRPX-like"/>
</dbReference>
<dbReference type="PANTHER" id="PTHR46343:SF2">
    <property type="entry name" value="SUSHI_VON WILLEBRAND FACTOR TYPE A_EGF_PENTRAXIN DOMAIN-CONTAINING 1"/>
    <property type="match status" value="1"/>
</dbReference>
<dbReference type="Pfam" id="PF18962">
    <property type="entry name" value="Por_Secre_tail"/>
    <property type="match status" value="1"/>
</dbReference>
<dbReference type="CDD" id="cd00037">
    <property type="entry name" value="CLECT"/>
    <property type="match status" value="1"/>
</dbReference>